<evidence type="ECO:0000259" key="9">
    <source>
        <dbReference type="Pfam" id="PF21082"/>
    </source>
</evidence>
<evidence type="ECO:0000313" key="10">
    <source>
        <dbReference type="EMBL" id="AGH95517.1"/>
    </source>
</evidence>
<protein>
    <recommendedName>
        <fullName evidence="12">Mechanosensitive ion channel family protein</fullName>
    </recommendedName>
</protein>
<dbReference type="InterPro" id="IPR023408">
    <property type="entry name" value="MscS_beta-dom_sf"/>
</dbReference>
<keyword evidence="4 7" id="KW-0812">Transmembrane</keyword>
<dbReference type="SUPFAM" id="SSF82689">
    <property type="entry name" value="Mechanosensitive channel protein MscS (YggB), C-terminal domain"/>
    <property type="match status" value="1"/>
</dbReference>
<dbReference type="PANTHER" id="PTHR30221">
    <property type="entry name" value="SMALL-CONDUCTANCE MECHANOSENSITIVE CHANNEL"/>
    <property type="match status" value="1"/>
</dbReference>
<dbReference type="PATRIC" id="fig|1184267.3.peg.1319"/>
<dbReference type="EMBL" id="CP003537">
    <property type="protein sequence ID" value="AGH95517.1"/>
    <property type="molecule type" value="Genomic_DNA"/>
</dbReference>
<dbReference type="KEGG" id="bex:A11Q_1301"/>
<evidence type="ECO:0000256" key="3">
    <source>
        <dbReference type="ARBA" id="ARBA00022475"/>
    </source>
</evidence>
<evidence type="ECO:0000256" key="4">
    <source>
        <dbReference type="ARBA" id="ARBA00022692"/>
    </source>
</evidence>
<feature type="transmembrane region" description="Helical" evidence="7">
    <location>
        <begin position="123"/>
        <end position="143"/>
    </location>
</feature>
<dbReference type="InterPro" id="IPR011014">
    <property type="entry name" value="MscS_channel_TM-2"/>
</dbReference>
<feature type="transmembrane region" description="Helical" evidence="7">
    <location>
        <begin position="90"/>
        <end position="111"/>
    </location>
</feature>
<reference evidence="10 11" key="1">
    <citation type="journal article" date="2013" name="ISME J.">
        <title>By their genes ye shall know them: genomic signatures of predatory bacteria.</title>
        <authorList>
            <person name="Pasternak Z."/>
            <person name="Pietrokovski S."/>
            <person name="Rotem O."/>
            <person name="Gophna U."/>
            <person name="Lurie-Weinberger M.N."/>
            <person name="Jurkevitch E."/>
        </authorList>
    </citation>
    <scope>NUCLEOTIDE SEQUENCE [LARGE SCALE GENOMIC DNA]</scope>
    <source>
        <strain evidence="10 11">JSS</strain>
    </source>
</reference>
<dbReference type="InterPro" id="IPR011066">
    <property type="entry name" value="MscS_channel_C_sf"/>
</dbReference>
<dbReference type="GO" id="GO:0008381">
    <property type="term" value="F:mechanosensitive monoatomic ion channel activity"/>
    <property type="evidence" value="ECO:0007669"/>
    <property type="project" value="InterPro"/>
</dbReference>
<dbReference type="Pfam" id="PF00924">
    <property type="entry name" value="MS_channel_2nd"/>
    <property type="match status" value="1"/>
</dbReference>
<dbReference type="Gene3D" id="2.30.30.60">
    <property type="match status" value="1"/>
</dbReference>
<dbReference type="AlphaFoldDB" id="M4V813"/>
<dbReference type="PANTHER" id="PTHR30221:SF1">
    <property type="entry name" value="SMALL-CONDUCTANCE MECHANOSENSITIVE CHANNEL"/>
    <property type="match status" value="1"/>
</dbReference>
<keyword evidence="11" id="KW-1185">Reference proteome</keyword>
<dbReference type="InterPro" id="IPR010920">
    <property type="entry name" value="LSM_dom_sf"/>
</dbReference>
<dbReference type="GO" id="GO:0005886">
    <property type="term" value="C:plasma membrane"/>
    <property type="evidence" value="ECO:0007669"/>
    <property type="project" value="UniProtKB-SubCell"/>
</dbReference>
<dbReference type="RefSeq" id="WP_015470007.1">
    <property type="nucleotide sequence ID" value="NC_020813.1"/>
</dbReference>
<dbReference type="SUPFAM" id="SSF50182">
    <property type="entry name" value="Sm-like ribonucleoproteins"/>
    <property type="match status" value="1"/>
</dbReference>
<organism evidence="10 11">
    <name type="scientific">Pseudobdellovibrio exovorus JSS</name>
    <dbReference type="NCBI Taxonomy" id="1184267"/>
    <lineage>
        <taxon>Bacteria</taxon>
        <taxon>Pseudomonadati</taxon>
        <taxon>Bdellovibrionota</taxon>
        <taxon>Bdellovibrionia</taxon>
        <taxon>Bdellovibrionales</taxon>
        <taxon>Pseudobdellovibrionaceae</taxon>
        <taxon>Pseudobdellovibrio</taxon>
    </lineage>
</organism>
<keyword evidence="5 7" id="KW-1133">Transmembrane helix</keyword>
<accession>M4V813</accession>
<dbReference type="OrthoDB" id="9792218at2"/>
<evidence type="ECO:0000256" key="5">
    <source>
        <dbReference type="ARBA" id="ARBA00022989"/>
    </source>
</evidence>
<dbReference type="InterPro" id="IPR049278">
    <property type="entry name" value="MS_channel_C"/>
</dbReference>
<dbReference type="Proteomes" id="UP000012040">
    <property type="component" value="Chromosome"/>
</dbReference>
<evidence type="ECO:0008006" key="12">
    <source>
        <dbReference type="Google" id="ProtNLM"/>
    </source>
</evidence>
<feature type="transmembrane region" description="Helical" evidence="7">
    <location>
        <begin position="59"/>
        <end position="78"/>
    </location>
</feature>
<sequence length="345" mass="38650">MNDRFIQSQSLYEILDIETFILILLLGLTAFLFYKFFLKNATPERHQSIKGHLKTLAKYYAIFVGIFLLYRLLYHTHLFAAPTLLRLRPYLGFATFVAGALCFVKSSRLLVLQYLFRGSMRAGVPMLLVNIFSLVLSIVLALWTFSNIFGVQLTPLLATSAAFSIILGLALQDTLGNLFAGISLQIDKTFEIGDWVEVMNSSNKIVGQVKELTWRSTVLVGFSDEMITLPNKLIAQCQVSNFSPEGTPILRSQTIKFPFGTDIPQVLLLLEQAATQISEIRAHPAPLAFVLETNDQGFAVKLIYFIDNYGRQFAIGNKVLTTALDLLSKNGIQTARPSFHVQQQI</sequence>
<feature type="domain" description="Mechanosensitive ion channel MscS" evidence="8">
    <location>
        <begin position="173"/>
        <end position="243"/>
    </location>
</feature>
<comment type="similarity">
    <text evidence="2">Belongs to the MscS (TC 1.A.23) family.</text>
</comment>
<comment type="subcellular location">
    <subcellularLocation>
        <location evidence="1">Cell membrane</location>
        <topology evidence="1">Multi-pass membrane protein</topology>
    </subcellularLocation>
</comment>
<evidence type="ECO:0000256" key="7">
    <source>
        <dbReference type="SAM" id="Phobius"/>
    </source>
</evidence>
<feature type="transmembrane region" description="Helical" evidence="7">
    <location>
        <begin position="149"/>
        <end position="171"/>
    </location>
</feature>
<dbReference type="STRING" id="1184267.A11Q_1301"/>
<evidence type="ECO:0000313" key="11">
    <source>
        <dbReference type="Proteomes" id="UP000012040"/>
    </source>
</evidence>
<dbReference type="Gene3D" id="1.10.287.1260">
    <property type="match status" value="1"/>
</dbReference>
<dbReference type="Pfam" id="PF21082">
    <property type="entry name" value="MS_channel_3rd"/>
    <property type="match status" value="1"/>
</dbReference>
<keyword evidence="6 7" id="KW-0472">Membrane</keyword>
<dbReference type="InterPro" id="IPR006685">
    <property type="entry name" value="MscS_channel_2nd"/>
</dbReference>
<evidence type="ECO:0000256" key="2">
    <source>
        <dbReference type="ARBA" id="ARBA00008017"/>
    </source>
</evidence>
<dbReference type="SUPFAM" id="SSF82861">
    <property type="entry name" value="Mechanosensitive channel protein MscS (YggB), transmembrane region"/>
    <property type="match status" value="1"/>
</dbReference>
<dbReference type="Gene3D" id="3.30.70.100">
    <property type="match status" value="1"/>
</dbReference>
<evidence type="ECO:0000256" key="1">
    <source>
        <dbReference type="ARBA" id="ARBA00004651"/>
    </source>
</evidence>
<keyword evidence="3" id="KW-1003">Cell membrane</keyword>
<dbReference type="eggNOG" id="COG0668">
    <property type="taxonomic scope" value="Bacteria"/>
</dbReference>
<name>M4V813_9BACT</name>
<dbReference type="InterPro" id="IPR045275">
    <property type="entry name" value="MscS_archaea/bacteria_type"/>
</dbReference>
<proteinExistence type="inferred from homology"/>
<gene>
    <name evidence="10" type="ORF">A11Q_1301</name>
</gene>
<dbReference type="HOGENOM" id="CLU_789074_0_0_7"/>
<feature type="domain" description="Mechanosensitive ion channel MscS C-terminal" evidence="9">
    <location>
        <begin position="254"/>
        <end position="333"/>
    </location>
</feature>
<feature type="transmembrane region" description="Helical" evidence="7">
    <location>
        <begin position="20"/>
        <end position="38"/>
    </location>
</feature>
<evidence type="ECO:0000256" key="6">
    <source>
        <dbReference type="ARBA" id="ARBA00023136"/>
    </source>
</evidence>
<evidence type="ECO:0000259" key="8">
    <source>
        <dbReference type="Pfam" id="PF00924"/>
    </source>
</evidence>